<dbReference type="GO" id="GO:0007165">
    <property type="term" value="P:signal transduction"/>
    <property type="evidence" value="ECO:0007669"/>
    <property type="project" value="InterPro"/>
</dbReference>
<feature type="compositionally biased region" description="Basic and acidic residues" evidence="1">
    <location>
        <begin position="216"/>
        <end position="227"/>
    </location>
</feature>
<dbReference type="InterPro" id="IPR000157">
    <property type="entry name" value="TIR_dom"/>
</dbReference>
<gene>
    <name evidence="3" type="ORF">FOE67_13715</name>
</gene>
<dbReference type="RefSeq" id="WP_182664096.1">
    <property type="nucleotide sequence ID" value="NZ_VKHS01000301.1"/>
</dbReference>
<feature type="region of interest" description="Disordered" evidence="1">
    <location>
        <begin position="157"/>
        <end position="264"/>
    </location>
</feature>
<reference evidence="4" key="1">
    <citation type="submission" date="2019-10" db="EMBL/GenBank/DDBJ databases">
        <title>Streptomyces sp. nov., a novel actinobacterium isolated from alkaline environment.</title>
        <authorList>
            <person name="Golinska P."/>
        </authorList>
    </citation>
    <scope>NUCLEOTIDE SEQUENCE [LARGE SCALE GENOMIC DNA]</scope>
    <source>
        <strain evidence="4">DSM 42108</strain>
    </source>
</reference>
<keyword evidence="4" id="KW-1185">Reference proteome</keyword>
<evidence type="ECO:0000313" key="4">
    <source>
        <dbReference type="Proteomes" id="UP000530234"/>
    </source>
</evidence>
<dbReference type="Pfam" id="PF13676">
    <property type="entry name" value="TIR_2"/>
    <property type="match status" value="1"/>
</dbReference>
<feature type="compositionally biased region" description="Polar residues" evidence="1">
    <location>
        <begin position="172"/>
        <end position="189"/>
    </location>
</feature>
<evidence type="ECO:0000256" key="1">
    <source>
        <dbReference type="SAM" id="MobiDB-lite"/>
    </source>
</evidence>
<accession>A0A7W3XX87</accession>
<feature type="domain" description="TIR" evidence="2">
    <location>
        <begin position="1"/>
        <end position="152"/>
    </location>
</feature>
<evidence type="ECO:0000259" key="2">
    <source>
        <dbReference type="PROSITE" id="PS50104"/>
    </source>
</evidence>
<comment type="caution">
    <text evidence="3">The sequence shown here is derived from an EMBL/GenBank/DDBJ whole genome shotgun (WGS) entry which is preliminary data.</text>
</comment>
<dbReference type="EMBL" id="VKHS01000301">
    <property type="protein sequence ID" value="MBB0230542.1"/>
    <property type="molecule type" value="Genomic_DNA"/>
</dbReference>
<dbReference type="Proteomes" id="UP000530234">
    <property type="component" value="Unassembled WGS sequence"/>
</dbReference>
<proteinExistence type="predicted"/>
<name>A0A7W3XX87_9ACTN</name>
<feature type="compositionally biased region" description="Basic and acidic residues" evidence="1">
    <location>
        <begin position="235"/>
        <end position="264"/>
    </location>
</feature>
<sequence>MPEIFINYRGDGNGGKGRATLLNVHLRDRFGPEHVFFDNRSIRAGSHFPTDLLTGVRRCSLLLAVMEPGWEENPALGRPDDWVTREIVEAYGNAVRIVPIRTGRTPVPLRARDLPPALSFLADLQFLPLDDGNHEADLERIGDTAVELVPALEKSDRLAADSRERRGEVPPTVTNTVGDVSGTAVQTRDVTGDAGTVVKGSSGPVHTGSGNLYQNSRHDSGDRHFHGDVMGYVEGDNHDGFHQHFGESRRRRDGDEERRRDGNR</sequence>
<dbReference type="SUPFAM" id="SSF52200">
    <property type="entry name" value="Toll/Interleukin receptor TIR domain"/>
    <property type="match status" value="1"/>
</dbReference>
<evidence type="ECO:0000313" key="3">
    <source>
        <dbReference type="EMBL" id="MBB0230542.1"/>
    </source>
</evidence>
<dbReference type="PROSITE" id="PS50104">
    <property type="entry name" value="TIR"/>
    <property type="match status" value="1"/>
</dbReference>
<dbReference type="Gene3D" id="3.40.50.10140">
    <property type="entry name" value="Toll/interleukin-1 receptor homology (TIR) domain"/>
    <property type="match status" value="1"/>
</dbReference>
<organism evidence="3 4">
    <name type="scientific">Streptomyces calidiresistens</name>
    <dbReference type="NCBI Taxonomy" id="1485586"/>
    <lineage>
        <taxon>Bacteria</taxon>
        <taxon>Bacillati</taxon>
        <taxon>Actinomycetota</taxon>
        <taxon>Actinomycetes</taxon>
        <taxon>Kitasatosporales</taxon>
        <taxon>Streptomycetaceae</taxon>
        <taxon>Streptomyces</taxon>
    </lineage>
</organism>
<dbReference type="InterPro" id="IPR035897">
    <property type="entry name" value="Toll_tir_struct_dom_sf"/>
</dbReference>
<protein>
    <submittedName>
        <fullName evidence="3">TIR domain-containing protein</fullName>
    </submittedName>
</protein>
<feature type="compositionally biased region" description="Basic and acidic residues" evidence="1">
    <location>
        <begin position="157"/>
        <end position="168"/>
    </location>
</feature>
<dbReference type="AlphaFoldDB" id="A0A7W3XX87"/>